<accession>A0A0V0RQV2</accession>
<gene>
    <name evidence="2" type="ORF">T07_14602</name>
</gene>
<name>A0A0V0RQV2_9BILA</name>
<protein>
    <submittedName>
        <fullName evidence="2">Uncharacterized protein</fullName>
    </submittedName>
</protein>
<sequence length="330" mass="36007">MSKLNAVFCRPSNEIPRPPLPTIVGLGQNGCNTNNYTHPNYGTYKLIKTENSAGNRNFGVNMPSLAHQTFQKTAAYNLNTTSVARRNNAVPRPPLPPIVRLGQNGYNRNNRTHPYHRTDKMIKAENTAENQICGVNIPSVAHQAFQKTAVYNTNTISAGRPSNAIPRPPLPTIVGFGRKVNMPSVAHQAFQKTGVYNTNTISAGRPSNAIPRPPLPTIVGFGQNEHSGNNKKRPYHETDKMIKAENKAENQICGVNMPSVAHQAFQKTAVYNPNTISAGRPSTAILRPPLHSIVRLGRDNEGTSTNASLSLKQPIRDAATMIGKPQDNQS</sequence>
<reference evidence="2 3" key="1">
    <citation type="submission" date="2015-01" db="EMBL/GenBank/DDBJ databases">
        <title>Evolution of Trichinella species and genotypes.</title>
        <authorList>
            <person name="Korhonen P.K."/>
            <person name="Edoardo P."/>
            <person name="Giuseppe L.R."/>
            <person name="Gasser R.B."/>
        </authorList>
    </citation>
    <scope>NUCLEOTIDE SEQUENCE [LARGE SCALE GENOMIC DNA]</scope>
    <source>
        <strain evidence="2">ISS37</strain>
    </source>
</reference>
<evidence type="ECO:0000313" key="3">
    <source>
        <dbReference type="Proteomes" id="UP000054630"/>
    </source>
</evidence>
<dbReference type="OrthoDB" id="5927664at2759"/>
<dbReference type="AlphaFoldDB" id="A0A0V0RQV2"/>
<dbReference type="Proteomes" id="UP000054630">
    <property type="component" value="Unassembled WGS sequence"/>
</dbReference>
<comment type="caution">
    <text evidence="2">The sequence shown here is derived from an EMBL/GenBank/DDBJ whole genome shotgun (WGS) entry which is preliminary data.</text>
</comment>
<dbReference type="EMBL" id="JYDL01000099">
    <property type="protein sequence ID" value="KRX16812.1"/>
    <property type="molecule type" value="Genomic_DNA"/>
</dbReference>
<evidence type="ECO:0000256" key="1">
    <source>
        <dbReference type="SAM" id="MobiDB-lite"/>
    </source>
</evidence>
<organism evidence="2 3">
    <name type="scientific">Trichinella nelsoni</name>
    <dbReference type="NCBI Taxonomy" id="6336"/>
    <lineage>
        <taxon>Eukaryota</taxon>
        <taxon>Metazoa</taxon>
        <taxon>Ecdysozoa</taxon>
        <taxon>Nematoda</taxon>
        <taxon>Enoplea</taxon>
        <taxon>Dorylaimia</taxon>
        <taxon>Trichinellida</taxon>
        <taxon>Trichinellidae</taxon>
        <taxon>Trichinella</taxon>
    </lineage>
</organism>
<proteinExistence type="predicted"/>
<keyword evidence="3" id="KW-1185">Reference proteome</keyword>
<feature type="region of interest" description="Disordered" evidence="1">
    <location>
        <begin position="86"/>
        <end position="114"/>
    </location>
</feature>
<evidence type="ECO:0000313" key="2">
    <source>
        <dbReference type="EMBL" id="KRX16812.1"/>
    </source>
</evidence>